<gene>
    <name evidence="2" type="ORF">Goshw_017288</name>
</gene>
<dbReference type="OrthoDB" id="10294364at2759"/>
<keyword evidence="1" id="KW-0472">Membrane</keyword>
<keyword evidence="3" id="KW-1185">Reference proteome</keyword>
<sequence length="134" mass="15590">MDTKIGKTSLKNFVPQRLKKKTKIEIKSRNKQKEMPGFPMYAAENILDSDENFLGLLLFDIGTASRSPVFNRKYRHNKKGVQKLEGRQIKILEHDIIITIALMFNLLQAKTYCNFFLLFILLEKKKRKKEGGSL</sequence>
<proteinExistence type="predicted"/>
<dbReference type="Proteomes" id="UP000593576">
    <property type="component" value="Unassembled WGS sequence"/>
</dbReference>
<protein>
    <submittedName>
        <fullName evidence="2">Uncharacterized protein</fullName>
    </submittedName>
</protein>
<keyword evidence="1" id="KW-1133">Transmembrane helix</keyword>
<evidence type="ECO:0000256" key="1">
    <source>
        <dbReference type="SAM" id="Phobius"/>
    </source>
</evidence>
<dbReference type="AlphaFoldDB" id="A0A7J9KLV3"/>
<dbReference type="EMBL" id="JABFAF010000001">
    <property type="protein sequence ID" value="MBA0847394.1"/>
    <property type="molecule type" value="Genomic_DNA"/>
</dbReference>
<name>A0A7J9KLV3_GOSSC</name>
<comment type="caution">
    <text evidence="2">The sequence shown here is derived from an EMBL/GenBank/DDBJ whole genome shotgun (WGS) entry which is preliminary data.</text>
</comment>
<organism evidence="2 3">
    <name type="scientific">Gossypium schwendimanii</name>
    <name type="common">Cotton</name>
    <dbReference type="NCBI Taxonomy" id="34291"/>
    <lineage>
        <taxon>Eukaryota</taxon>
        <taxon>Viridiplantae</taxon>
        <taxon>Streptophyta</taxon>
        <taxon>Embryophyta</taxon>
        <taxon>Tracheophyta</taxon>
        <taxon>Spermatophyta</taxon>
        <taxon>Magnoliopsida</taxon>
        <taxon>eudicotyledons</taxon>
        <taxon>Gunneridae</taxon>
        <taxon>Pentapetalae</taxon>
        <taxon>rosids</taxon>
        <taxon>malvids</taxon>
        <taxon>Malvales</taxon>
        <taxon>Malvaceae</taxon>
        <taxon>Malvoideae</taxon>
        <taxon>Gossypium</taxon>
    </lineage>
</organism>
<keyword evidence="1" id="KW-0812">Transmembrane</keyword>
<evidence type="ECO:0000313" key="2">
    <source>
        <dbReference type="EMBL" id="MBA0847394.1"/>
    </source>
</evidence>
<reference evidence="2 3" key="1">
    <citation type="journal article" date="2019" name="Genome Biol. Evol.">
        <title>Insights into the evolution of the New World diploid cottons (Gossypium, subgenus Houzingenia) based on genome sequencing.</title>
        <authorList>
            <person name="Grover C.E."/>
            <person name="Arick M.A. 2nd"/>
            <person name="Thrash A."/>
            <person name="Conover J.L."/>
            <person name="Sanders W.S."/>
            <person name="Peterson D.G."/>
            <person name="Frelichowski J.E."/>
            <person name="Scheffler J.A."/>
            <person name="Scheffler B.E."/>
            <person name="Wendel J.F."/>
        </authorList>
    </citation>
    <scope>NUCLEOTIDE SEQUENCE [LARGE SCALE GENOMIC DNA]</scope>
    <source>
        <strain evidence="2">1</strain>
        <tissue evidence="2">Leaf</tissue>
    </source>
</reference>
<evidence type="ECO:0000313" key="3">
    <source>
        <dbReference type="Proteomes" id="UP000593576"/>
    </source>
</evidence>
<feature type="transmembrane region" description="Helical" evidence="1">
    <location>
        <begin position="96"/>
        <end position="122"/>
    </location>
</feature>
<accession>A0A7J9KLV3</accession>